<evidence type="ECO:0000313" key="3">
    <source>
        <dbReference type="Proteomes" id="UP001154114"/>
    </source>
</evidence>
<feature type="compositionally biased region" description="Low complexity" evidence="1">
    <location>
        <begin position="963"/>
        <end position="977"/>
    </location>
</feature>
<dbReference type="OrthoDB" id="5399929at2759"/>
<feature type="region of interest" description="Disordered" evidence="1">
    <location>
        <begin position="1608"/>
        <end position="1628"/>
    </location>
</feature>
<feature type="compositionally biased region" description="Polar residues" evidence="1">
    <location>
        <begin position="1608"/>
        <end position="1619"/>
    </location>
</feature>
<feature type="compositionally biased region" description="Basic and acidic residues" evidence="1">
    <location>
        <begin position="1725"/>
        <end position="1737"/>
    </location>
</feature>
<gene>
    <name evidence="2" type="ORF">CINC_LOCUS11168</name>
</gene>
<accession>A0A9N8Q019</accession>
<feature type="region of interest" description="Disordered" evidence="1">
    <location>
        <begin position="955"/>
        <end position="978"/>
    </location>
</feature>
<dbReference type="Proteomes" id="UP001154114">
    <property type="component" value="Chromosome 5"/>
</dbReference>
<feature type="compositionally biased region" description="Basic and acidic residues" evidence="1">
    <location>
        <begin position="1195"/>
        <end position="1221"/>
    </location>
</feature>
<feature type="region of interest" description="Disordered" evidence="1">
    <location>
        <begin position="1651"/>
        <end position="1767"/>
    </location>
</feature>
<evidence type="ECO:0000256" key="1">
    <source>
        <dbReference type="SAM" id="MobiDB-lite"/>
    </source>
</evidence>
<feature type="compositionally biased region" description="Low complexity" evidence="1">
    <location>
        <begin position="1453"/>
        <end position="1469"/>
    </location>
</feature>
<name>A0A9N8Q019_CHRIL</name>
<evidence type="ECO:0008006" key="4">
    <source>
        <dbReference type="Google" id="ProtNLM"/>
    </source>
</evidence>
<feature type="compositionally biased region" description="Polar residues" evidence="1">
    <location>
        <begin position="1090"/>
        <end position="1102"/>
    </location>
</feature>
<proteinExistence type="predicted"/>
<keyword evidence="3" id="KW-1185">Reference proteome</keyword>
<feature type="compositionally biased region" description="Polar residues" evidence="1">
    <location>
        <begin position="1139"/>
        <end position="1151"/>
    </location>
</feature>
<feature type="compositionally biased region" description="Low complexity" evidence="1">
    <location>
        <begin position="1127"/>
        <end position="1138"/>
    </location>
</feature>
<feature type="region of interest" description="Disordered" evidence="1">
    <location>
        <begin position="1562"/>
        <end position="1593"/>
    </location>
</feature>
<feature type="region of interest" description="Disordered" evidence="1">
    <location>
        <begin position="2107"/>
        <end position="2127"/>
    </location>
</feature>
<feature type="compositionally biased region" description="Basic residues" evidence="1">
    <location>
        <begin position="1112"/>
        <end position="1121"/>
    </location>
</feature>
<feature type="region of interest" description="Disordered" evidence="1">
    <location>
        <begin position="1090"/>
        <end position="1151"/>
    </location>
</feature>
<feature type="region of interest" description="Disordered" evidence="1">
    <location>
        <begin position="1489"/>
        <end position="1546"/>
    </location>
</feature>
<feature type="compositionally biased region" description="Basic and acidic residues" evidence="1">
    <location>
        <begin position="1251"/>
        <end position="1313"/>
    </location>
</feature>
<evidence type="ECO:0000313" key="2">
    <source>
        <dbReference type="EMBL" id="CAD0196880.1"/>
    </source>
</evidence>
<feature type="compositionally biased region" description="Basic and acidic residues" evidence="1">
    <location>
        <begin position="1659"/>
        <end position="1669"/>
    </location>
</feature>
<sequence>MPENLQSALDKLEDQNFSTVLSRMQNYTTIYNALEKEEAISFADIQRLQTICVFDLKDNIKHTSMILKILLTLVTKIGRGMYCPHPDLLPSALAVIHIVKTTALLSKVESLKELCFETLLSFPDETLIATAECNEEVVEIVNLYCHARIPSNIRLQTCSVLHRLLLILPPEKKKKFVEKGVNVWFSKIIPTIMNNLISDMTLEVMEMLTEDIVPLEYCDSPQWYGVLECISIPTKYPAILRNLIDNGHGSWARLWIVFIKLLKSQITLPQEAIGTPINSMLPVVETAFKLDVENRCRAFQCWIALTDTFATETNESNIHKRLRLLMIPLKSNNAKVEKTAIAKFRSWYHIILKFHTKIDRFADSISISFLLFSFGRYSLSDSDILVPGLISPAVTKLCMKAVVEMVGHVNCDGCTELPKLTDKIISTKHLVNNWNHWIYSLTRTVMMTVNSVNGLTKQQLTCLWKSFLMTIGELPENNVRKDLFTEMLHVLTNLVKECKFTIEQNDMVFNVLFLSVFDEDPSIRQLLKTKSDVNEPLFKLINCALDPALKILYQRLTIKEIISCLRPLTDTILDPAMCAPFALISWIFNTHSFDVLPLMLWAALVESIYEKKIDVPVQFFCGILLWPLDSKGVKLDDKKYIKIAATRWQNLYDMFEPTLVNEDVRNELLNVLTVPLDADTSSVYMKLSATLSILKYKLEKDNFADSSYEREIGLLEKLVNNISCFEDFEDMFPLLIETVSVMLTIVASFKNETLARHLVVCATRISAILMNACDKGSEEIRMSYLGRFLNPLDLVFQVNAYSNLIPIICDEIIDISTLLSKQSVMKSPVIALLKTVSAKMIEEDVKYTQIKNLIHEIVFNAYKLIIKPAEVKIDTEFSTPMTVDVPKKVNKKGTSIVNTVVENGEEYVVVKSNWKFNPRKLTENQKEKLQRKREDIPALYQDLSQSQDEFKLATWKTDSQDTSNSSRSESKSNQVESNATATEILKNLPSSNVVPKILENIFSENDKKDGTSVEDTKNPVAAVAITTPVAKNVVDSAAATTPKSTGSPRLAFKDRVFRNVRNLIEKSGNMQNSEPTVDLNKTENVIKTPTQSKMVDSANIVNSAPPLLSAHRPSRVKRKPKKFDGLTTSSAKKTPKTSQDQIVISDDNSQSDSEKILKETSLLEPVVELCDILDKSTSVKSKRKLADSENPPSAHKADENKNNASKNKDGAKVRRKGEIDSTKSSAVENKEKYIMVFDTNIVSIDVEELKKSEELEDKNKKSPQKNKEVPATNDENKSPPTKKEDDNLKSSEKPNSLEESKSNNKSNEKETSNEKSQSPIKKEVTTPQRVKETEEPKSSAKKNSVKKSRIEKELAIDTVEGNPFLKQQSQKRMTRKALVAGGDWRKKLVNKLDTVKTDLSSGDRKQKRKSKVKDSDSSNSSNADSQDTDTNDQVSFSQDVAFSDDVIESSQDSSITVTSVKSTKKTPNTKYPIVALVKNTLMEKMQVEDMNESQSILDSVVVGGSKQPQPSNQESRDDIELPLNKTVEEKSQGDHTENMDTEPIEDNTFSDVIILDDEPSPVTVSDETIVGPETQEIADADTQPTDPKEFMDSNVTYDETSKSITIDTAVSNAAKNKTQPPKDRPVSREVLCTNDLTITLTDPVCVEVDKETASSPSSFRDEVQKRKDFLNNTLEISPIKNMSPDRNKKSPSPDTSNDYVVIKLTSPVHSNGEPYEKCGSPEVFTDDKGSPDKRDQSPPRVEVTVTNTSPSSSLSLKKNRPQVRSGGRAAQMLGLCVPDKVIPIAITEKNETEEAKKTGNSSTPARRNLRILYNSASENVEPVEIVDENEDTPNFLKFRRSLPAVDSSPSCPILKRKLIEITDDGTISPVSKRKRVSFHDPPVSTTMSVQKYIEPGSLRSPQNSANKRAERQLRQFTKSPKRLEHAFKLDTVLTKTIESFSENQIVSIPDDTQPSSLDETPVVEIVRASELNDTDPICPELLDCKDSIEKIAGELSSPAMKALLVKELVGKVETIGDLAKMTELEVNRLCIKAPKVKVARKVLSDYASKVVENPIEITPIAVKEFDVPMTETDLNRSNMEVQTDVNVCVEVEMQTVPVATSVISAQTDNTPTADTSMQTNESGSTSTSDIVKSCLKERQDFFEQIGEQLEESSIQKLSEKLSCNAMTDVLLKKVTPTECKNVLNRILEHQCNNPSTNKISNELSFVRDYLCGRYDSKDLILFCSEILKSMYDKPA</sequence>
<dbReference type="CDD" id="cd14267">
    <property type="entry name" value="Rif1_CTD_C-II_like"/>
    <property type="match status" value="1"/>
</dbReference>
<feature type="compositionally biased region" description="Basic and acidic residues" evidence="1">
    <location>
        <begin position="1526"/>
        <end position="1538"/>
    </location>
</feature>
<feature type="region of interest" description="Disordered" evidence="1">
    <location>
        <begin position="1251"/>
        <end position="1469"/>
    </location>
</feature>
<feature type="compositionally biased region" description="Polar residues" evidence="1">
    <location>
        <begin position="1744"/>
        <end position="1756"/>
    </location>
</feature>
<feature type="region of interest" description="Disordered" evidence="1">
    <location>
        <begin position="1178"/>
        <end position="1234"/>
    </location>
</feature>
<dbReference type="EMBL" id="LR824008">
    <property type="protein sequence ID" value="CAD0196880.1"/>
    <property type="molecule type" value="Genomic_DNA"/>
</dbReference>
<feature type="compositionally biased region" description="Basic and acidic residues" evidence="1">
    <location>
        <begin position="1320"/>
        <end position="1338"/>
    </location>
</feature>
<organism evidence="2 3">
    <name type="scientific">Chrysodeixis includens</name>
    <name type="common">Soybean looper</name>
    <name type="synonym">Pseudoplusia includens</name>
    <dbReference type="NCBI Taxonomy" id="689277"/>
    <lineage>
        <taxon>Eukaryota</taxon>
        <taxon>Metazoa</taxon>
        <taxon>Ecdysozoa</taxon>
        <taxon>Arthropoda</taxon>
        <taxon>Hexapoda</taxon>
        <taxon>Insecta</taxon>
        <taxon>Pterygota</taxon>
        <taxon>Neoptera</taxon>
        <taxon>Endopterygota</taxon>
        <taxon>Lepidoptera</taxon>
        <taxon>Glossata</taxon>
        <taxon>Ditrysia</taxon>
        <taxon>Noctuoidea</taxon>
        <taxon>Noctuidae</taxon>
        <taxon>Plusiinae</taxon>
        <taxon>Chrysodeixis</taxon>
    </lineage>
</organism>
<reference evidence="2" key="1">
    <citation type="submission" date="2021-12" db="EMBL/GenBank/DDBJ databases">
        <authorList>
            <person name="King R."/>
        </authorList>
    </citation>
    <scope>NUCLEOTIDE SEQUENCE</scope>
</reference>
<protein>
    <recommendedName>
        <fullName evidence="4">Telomere-associated protein RIF1</fullName>
    </recommendedName>
</protein>
<feature type="compositionally biased region" description="Basic and acidic residues" evidence="1">
    <location>
        <begin position="1393"/>
        <end position="1404"/>
    </location>
</feature>